<dbReference type="Gene3D" id="3.40.30.10">
    <property type="entry name" value="Glutaredoxin"/>
    <property type="match status" value="1"/>
</dbReference>
<evidence type="ECO:0000313" key="3">
    <source>
        <dbReference type="Proteomes" id="UP000478064"/>
    </source>
</evidence>
<dbReference type="InterPro" id="IPR036249">
    <property type="entry name" value="Thioredoxin-like_sf"/>
</dbReference>
<dbReference type="EMBL" id="WIVU01000035">
    <property type="protein sequence ID" value="MQU07297.1"/>
    <property type="molecule type" value="Genomic_DNA"/>
</dbReference>
<dbReference type="Proteomes" id="UP000489190">
    <property type="component" value="Unassembled WGS sequence"/>
</dbReference>
<protein>
    <submittedName>
        <fullName evidence="2">Thioredoxin fold domain-containing protein</fullName>
    </submittedName>
</protein>
<comment type="caution">
    <text evidence="2">The sequence shown here is derived from an EMBL/GenBank/DDBJ whole genome shotgun (WGS) entry which is preliminary data.</text>
</comment>
<reference evidence="3 4" key="1">
    <citation type="submission" date="2019-10" db="EMBL/GenBank/DDBJ databases">
        <title>Evaluation of single-gene subtyping targets for Pseudomonas.</title>
        <authorList>
            <person name="Reichler S.J."/>
            <person name="Orsi R.H."/>
            <person name="Wiedmann M."/>
            <person name="Martin N.H."/>
            <person name="Murphy S.I."/>
        </authorList>
    </citation>
    <scope>NUCLEOTIDE SEQUENCE [LARGE SCALE GENOMIC DNA]</scope>
    <source>
        <strain evidence="2 3">FSL R10-1637</strain>
        <strain evidence="1 4">FSL R10-3254</strain>
    </source>
</reference>
<evidence type="ECO:0000313" key="4">
    <source>
        <dbReference type="Proteomes" id="UP000489190"/>
    </source>
</evidence>
<dbReference type="EMBL" id="WIWI01000035">
    <property type="protein sequence ID" value="MQT90300.1"/>
    <property type="molecule type" value="Genomic_DNA"/>
</dbReference>
<accession>A0A6L5HWL7</accession>
<dbReference type="Proteomes" id="UP000478064">
    <property type="component" value="Unassembled WGS sequence"/>
</dbReference>
<dbReference type="RefSeq" id="WP_048402774.1">
    <property type="nucleotide sequence ID" value="NZ_WIVU01000035.1"/>
</dbReference>
<dbReference type="AlphaFoldDB" id="A0A6L5HWL7"/>
<gene>
    <name evidence="2" type="ORF">GHO27_16540</name>
    <name evidence="1" type="ORF">GHO39_14325</name>
</gene>
<name>A0A6L5HWL7_9PSED</name>
<dbReference type="SUPFAM" id="SSF52833">
    <property type="entry name" value="Thioredoxin-like"/>
    <property type="match status" value="1"/>
</dbReference>
<evidence type="ECO:0000313" key="1">
    <source>
        <dbReference type="EMBL" id="MQT90300.1"/>
    </source>
</evidence>
<evidence type="ECO:0000313" key="2">
    <source>
        <dbReference type="EMBL" id="MQU07297.1"/>
    </source>
</evidence>
<sequence length="364" mass="38874">MASASLHAPFSVLIKANHLVITQTVDSVSRTLCTLDLRQKPSFYLNNGNVVCRAAQGFEFSLETLNNDEAQDLLNQLVTVQLHHSTLKDILKVTGVVLAVAALTFGYFWVKAEDIQPISTPVGLAVTSPVLSAPKPLTPLPVLSAPSAAAVRPIEPAPSPTASSEVPDDGWALPQAIRATLPSKLHNAAERKLFTVDYSSGHARTLYVFADPSCPNCKRLEPALNAISDAFNVVVFPVPVIGKEKSIAAITPVLCLPPEQRKAAWDALFDSAPDGLNLGKQSEKQASEGADSKAAQPGECDVALKALGINQVAYQAYLIPGTPWVISDDGRYVSQALLRDPLKLQAFLDEQPAQKGQEVSDASQ</sequence>
<organism evidence="2 3">
    <name type="scientific">Pseudomonas helleri</name>
    <dbReference type="NCBI Taxonomy" id="1608996"/>
    <lineage>
        <taxon>Bacteria</taxon>
        <taxon>Pseudomonadati</taxon>
        <taxon>Pseudomonadota</taxon>
        <taxon>Gammaproteobacteria</taxon>
        <taxon>Pseudomonadales</taxon>
        <taxon>Pseudomonadaceae</taxon>
        <taxon>Pseudomonas</taxon>
    </lineage>
</organism>
<proteinExistence type="predicted"/>